<keyword evidence="3 8" id="KW-0732">Signal</keyword>
<comment type="similarity">
    <text evidence="1">Belongs to the transglycosylase Slt family.</text>
</comment>
<dbReference type="InterPro" id="IPR008258">
    <property type="entry name" value="Transglycosylase_SLT_dom_1"/>
</dbReference>
<evidence type="ECO:0000256" key="1">
    <source>
        <dbReference type="ARBA" id="ARBA00007734"/>
    </source>
</evidence>
<evidence type="ECO:0000256" key="4">
    <source>
        <dbReference type="ARBA" id="ARBA00023136"/>
    </source>
</evidence>
<evidence type="ECO:0000256" key="8">
    <source>
        <dbReference type="HAMAP-Rule" id="MF_02016"/>
    </source>
</evidence>
<keyword evidence="6 8" id="KW-0456">Lyase</keyword>
<dbReference type="SUPFAM" id="SSF53955">
    <property type="entry name" value="Lysozyme-like"/>
    <property type="match status" value="1"/>
</dbReference>
<accession>A0A0H4I2V0</accession>
<dbReference type="Proteomes" id="UP000036406">
    <property type="component" value="Chromosome"/>
</dbReference>
<dbReference type="InterPro" id="IPR023346">
    <property type="entry name" value="Lysozyme-like_dom_sf"/>
</dbReference>
<dbReference type="KEGG" id="mpq:ABA45_06510"/>
<keyword evidence="11" id="KW-1185">Reference proteome</keyword>
<feature type="region of interest" description="LT domain" evidence="8">
    <location>
        <begin position="253"/>
        <end position="486"/>
    </location>
</feature>
<dbReference type="NCBIfam" id="NF008112">
    <property type="entry name" value="PRK10859.1"/>
    <property type="match status" value="1"/>
</dbReference>
<dbReference type="GO" id="GO:0008933">
    <property type="term" value="F:peptidoglycan lytic transglycosylase activity"/>
    <property type="evidence" value="ECO:0007669"/>
    <property type="project" value="UniProtKB-UniRule"/>
</dbReference>
<comment type="similarity">
    <text evidence="2">Belongs to the bacterial solute-binding protein 3 family.</text>
</comment>
<dbReference type="InterPro" id="IPR023703">
    <property type="entry name" value="MltF"/>
</dbReference>
<comment type="similarity">
    <text evidence="8">In the C-terminal section; belongs to the transglycosylase Slt family.</text>
</comment>
<organism evidence="10 11">
    <name type="scientific">Marinobacter psychrophilus</name>
    <dbReference type="NCBI Taxonomy" id="330734"/>
    <lineage>
        <taxon>Bacteria</taxon>
        <taxon>Pseudomonadati</taxon>
        <taxon>Pseudomonadota</taxon>
        <taxon>Gammaproteobacteria</taxon>
        <taxon>Pseudomonadales</taxon>
        <taxon>Marinobacteraceae</taxon>
        <taxon>Marinobacter</taxon>
    </lineage>
</organism>
<feature type="active site" evidence="8">
    <location>
        <position position="299"/>
    </location>
</feature>
<feature type="domain" description="Solute-binding protein family 3/N-terminal" evidence="9">
    <location>
        <begin position="28"/>
        <end position="252"/>
    </location>
</feature>
<keyword evidence="4 8" id="KW-0472">Membrane</keyword>
<comment type="similarity">
    <text evidence="8">In the N-terminal section; belongs to the bacterial solute-binding protein 3 family.</text>
</comment>
<dbReference type="SUPFAM" id="SSF53850">
    <property type="entry name" value="Periplasmic binding protein-like II"/>
    <property type="match status" value="1"/>
</dbReference>
<gene>
    <name evidence="8" type="primary">mltF</name>
    <name evidence="10" type="ORF">ABA45_06510</name>
</gene>
<dbReference type="Gene3D" id="3.40.190.10">
    <property type="entry name" value="Periplasmic binding protein-like II"/>
    <property type="match status" value="2"/>
</dbReference>
<proteinExistence type="inferred from homology"/>
<keyword evidence="7 8" id="KW-0961">Cell wall biogenesis/degradation</keyword>
<dbReference type="Pfam" id="PF01464">
    <property type="entry name" value="SLT"/>
    <property type="match status" value="1"/>
</dbReference>
<evidence type="ECO:0000256" key="5">
    <source>
        <dbReference type="ARBA" id="ARBA00023237"/>
    </source>
</evidence>
<dbReference type="InterPro" id="IPR001638">
    <property type="entry name" value="Solute-binding_3/MltF_N"/>
</dbReference>
<dbReference type="InterPro" id="IPR000189">
    <property type="entry name" value="Transglyc_AS"/>
</dbReference>
<dbReference type="GO" id="GO:0071555">
    <property type="term" value="P:cell wall organization"/>
    <property type="evidence" value="ECO:0007669"/>
    <property type="project" value="UniProtKB-KW"/>
</dbReference>
<dbReference type="PATRIC" id="fig|330734.3.peg.1376"/>
<evidence type="ECO:0000256" key="6">
    <source>
        <dbReference type="ARBA" id="ARBA00023239"/>
    </source>
</evidence>
<dbReference type="EC" id="4.2.2.n1" evidence="8"/>
<comment type="domain">
    <text evidence="8">The N-terminal domain does not have lytic activity and probably modulates enzymatic activity. The C-terminal domain is the catalytic active domain.</text>
</comment>
<dbReference type="AlphaFoldDB" id="A0A0H4I2V0"/>
<evidence type="ECO:0000256" key="2">
    <source>
        <dbReference type="ARBA" id="ARBA00010333"/>
    </source>
</evidence>
<dbReference type="PANTHER" id="PTHR35936">
    <property type="entry name" value="MEMBRANE-BOUND LYTIC MUREIN TRANSGLYCOSYLASE F"/>
    <property type="match status" value="1"/>
</dbReference>
<evidence type="ECO:0000313" key="11">
    <source>
        <dbReference type="Proteomes" id="UP000036406"/>
    </source>
</evidence>
<comment type="subcellular location">
    <subcellularLocation>
        <location evidence="8">Cell outer membrane</location>
        <topology evidence="8">Peripheral membrane protein</topology>
    </subcellularLocation>
    <text evidence="8">Attached to the inner leaflet of the outer membrane.</text>
</comment>
<dbReference type="SMART" id="SM00062">
    <property type="entry name" value="PBPb"/>
    <property type="match status" value="1"/>
</dbReference>
<evidence type="ECO:0000256" key="3">
    <source>
        <dbReference type="ARBA" id="ARBA00022729"/>
    </source>
</evidence>
<dbReference type="Pfam" id="PF00497">
    <property type="entry name" value="SBP_bac_3"/>
    <property type="match status" value="1"/>
</dbReference>
<comment type="catalytic activity">
    <reaction evidence="8">
        <text>Exolytic cleavage of the (1-&gt;4)-beta-glycosidic linkage between N-acetylmuramic acid (MurNAc) and N-acetylglucosamine (GlcNAc) residues in peptidoglycan, from either the reducing or the non-reducing ends of the peptidoglycan chains, with concomitant formation of a 1,6-anhydrobond in the MurNAc residue.</text>
        <dbReference type="EC" id="4.2.2.n1"/>
    </reaction>
</comment>
<dbReference type="GO" id="GO:0009253">
    <property type="term" value="P:peptidoglycan catabolic process"/>
    <property type="evidence" value="ECO:0007669"/>
    <property type="project" value="TreeGrafter"/>
</dbReference>
<dbReference type="STRING" id="330734.ABA45_06510"/>
<comment type="function">
    <text evidence="8">Murein-degrading enzyme that degrades murein glycan strands and insoluble, high-molecular weight murein sacculi, with the concomitant formation of a 1,6-anhydromuramoyl product. Lytic transglycosylases (LTs) play an integral role in the metabolism of the peptidoglycan (PG) sacculus. Their lytic action creates space within the PG sacculus to allow for its expansion as well as for the insertion of various structures such as secretion systems and flagella.</text>
</comment>
<name>A0A0H4I2V0_9GAMM</name>
<dbReference type="CDD" id="cd13403">
    <property type="entry name" value="MLTF-like"/>
    <property type="match status" value="1"/>
</dbReference>
<dbReference type="CDD" id="cd01009">
    <property type="entry name" value="PBP2_YfhD_N"/>
    <property type="match status" value="1"/>
</dbReference>
<evidence type="ECO:0000313" key="10">
    <source>
        <dbReference type="EMBL" id="AKO52118.1"/>
    </source>
</evidence>
<protein>
    <recommendedName>
        <fullName evidence="8">Membrane-bound lytic murein transglycosylase F</fullName>
        <ecNumber evidence="8">4.2.2.n1</ecNumber>
    </recommendedName>
    <alternativeName>
        <fullName evidence="8">Murein lyase F</fullName>
    </alternativeName>
</protein>
<dbReference type="GO" id="GO:0009279">
    <property type="term" value="C:cell outer membrane"/>
    <property type="evidence" value="ECO:0007669"/>
    <property type="project" value="UniProtKB-SubCell"/>
</dbReference>
<dbReference type="GO" id="GO:0016998">
    <property type="term" value="P:cell wall macromolecule catabolic process"/>
    <property type="evidence" value="ECO:0007669"/>
    <property type="project" value="UniProtKB-UniRule"/>
</dbReference>
<reference evidence="10 11" key="1">
    <citation type="submission" date="2015-05" db="EMBL/GenBank/DDBJ databases">
        <title>Complete genome of Marinobacter psychrophilus strain 20041T isolated from sea-ice of the Canadian Basin.</title>
        <authorList>
            <person name="Song L."/>
            <person name="Ren L."/>
            <person name="Yu Y."/>
            <person name="Wang X."/>
        </authorList>
    </citation>
    <scope>NUCLEOTIDE SEQUENCE [LARGE SCALE GENOMIC DNA]</scope>
    <source>
        <strain evidence="10 11">20041</strain>
    </source>
</reference>
<dbReference type="Gene3D" id="1.10.530.10">
    <property type="match status" value="1"/>
</dbReference>
<keyword evidence="5 8" id="KW-0998">Cell outer membrane</keyword>
<dbReference type="HAMAP" id="MF_02016">
    <property type="entry name" value="MltF"/>
    <property type="match status" value="1"/>
</dbReference>
<comment type="caution">
    <text evidence="8">Lacks conserved residue(s) required for the propagation of feature annotation.</text>
</comment>
<evidence type="ECO:0000256" key="7">
    <source>
        <dbReference type="ARBA" id="ARBA00023316"/>
    </source>
</evidence>
<dbReference type="PROSITE" id="PS00922">
    <property type="entry name" value="TRANSGLYCOSYLASE"/>
    <property type="match status" value="1"/>
</dbReference>
<sequence length="486" mass="54351">MVAMLAFTLVLSACSRPTTLQQIKAEGVLHVITRVAPSIYYKGRDGPTGYDYELVQLFAEHLGVELRIRVAEDNTEILSVLAQDFAHIGLAGLSGQKQFQGQMRALATGIEVESVVVYHRDSPKPEALADLAEKTLHIVADSNHEPQLEEARIDVPQLSWQVHPGLDAAGLLARVETGELPYAVVSSNELALNHVFFPDVKEAIPLGPPRELAWLFPAMQDRSLIDAAGQFFGVLAEDGTMEQITERFYGHLDRLNYVGALTFVRHTEKRLPKYESLFRTYADQFAMDWRLLAAIGYQESHWRPRATSPTGVRGLMMLTRSTAKYVGVKNRLSAEQSIRGGAKYLNIVHDQIPDRIEEPDRTWFALASYNVGFGHLEDARILTEQAGRNPDRWLDVKEFLPLLTQKEWYSQTKFGYARGHEPVIYVQNIRRYYDVLVRMTEPAATPDTLLADDSSTPSGNNGEALMAAPEIQAALPEQLTDVPPTL</sequence>
<dbReference type="PANTHER" id="PTHR35936:SF32">
    <property type="entry name" value="MEMBRANE-BOUND LYTIC MUREIN TRANSGLYCOSYLASE F"/>
    <property type="match status" value="1"/>
</dbReference>
<dbReference type="EMBL" id="CP011494">
    <property type="protein sequence ID" value="AKO52118.1"/>
    <property type="molecule type" value="Genomic_DNA"/>
</dbReference>
<evidence type="ECO:0000259" key="9">
    <source>
        <dbReference type="SMART" id="SM00062"/>
    </source>
</evidence>